<gene>
    <name evidence="1" type="ORF">CAPTEDRAFT_210562</name>
</gene>
<protein>
    <submittedName>
        <fullName evidence="1 2">Uncharacterized protein</fullName>
    </submittedName>
</protein>
<name>R7TN92_CAPTE</name>
<dbReference type="Proteomes" id="UP000014760">
    <property type="component" value="Unassembled WGS sequence"/>
</dbReference>
<sequence length="154" mass="17402">MATHYYYCDDDGSPSRPTHQKRYSNRDYLLVVGHYSKYPEYCKLPKGDSSSEITNAELTIAELTIAELKTIFGRFGIPVEVGIRILVRSLLKLSEHQECFLRDIAILDASEGKKTTATAAKNCEQLITSINSLAVTLRAQGKERKAKRKLELNY</sequence>
<evidence type="ECO:0000313" key="1">
    <source>
        <dbReference type="EMBL" id="ELT93026.1"/>
    </source>
</evidence>
<reference evidence="3" key="1">
    <citation type="submission" date="2012-12" db="EMBL/GenBank/DDBJ databases">
        <authorList>
            <person name="Hellsten U."/>
            <person name="Grimwood J."/>
            <person name="Chapman J.A."/>
            <person name="Shapiro H."/>
            <person name="Aerts A."/>
            <person name="Otillar R.P."/>
            <person name="Terry A.Y."/>
            <person name="Boore J.L."/>
            <person name="Simakov O."/>
            <person name="Marletaz F."/>
            <person name="Cho S.-J."/>
            <person name="Edsinger-Gonzales E."/>
            <person name="Havlak P."/>
            <person name="Kuo D.-H."/>
            <person name="Larsson T."/>
            <person name="Lv J."/>
            <person name="Arendt D."/>
            <person name="Savage R."/>
            <person name="Osoegawa K."/>
            <person name="de Jong P."/>
            <person name="Lindberg D.R."/>
            <person name="Seaver E.C."/>
            <person name="Weisblat D.A."/>
            <person name="Putnam N.H."/>
            <person name="Grigoriev I.V."/>
            <person name="Rokhsar D.S."/>
        </authorList>
    </citation>
    <scope>NUCLEOTIDE SEQUENCE</scope>
    <source>
        <strain evidence="3">I ESC-2004</strain>
    </source>
</reference>
<evidence type="ECO:0000313" key="2">
    <source>
        <dbReference type="EnsemblMetazoa" id="CapteP210562"/>
    </source>
</evidence>
<dbReference type="HOGENOM" id="CLU_1705937_0_0_1"/>
<keyword evidence="3" id="KW-1185">Reference proteome</keyword>
<accession>R7TN92</accession>
<proteinExistence type="predicted"/>
<dbReference type="EMBL" id="KB309919">
    <property type="protein sequence ID" value="ELT93026.1"/>
    <property type="molecule type" value="Genomic_DNA"/>
</dbReference>
<reference evidence="1 3" key="2">
    <citation type="journal article" date="2013" name="Nature">
        <title>Insights into bilaterian evolution from three spiralian genomes.</title>
        <authorList>
            <person name="Simakov O."/>
            <person name="Marletaz F."/>
            <person name="Cho S.J."/>
            <person name="Edsinger-Gonzales E."/>
            <person name="Havlak P."/>
            <person name="Hellsten U."/>
            <person name="Kuo D.H."/>
            <person name="Larsson T."/>
            <person name="Lv J."/>
            <person name="Arendt D."/>
            <person name="Savage R."/>
            <person name="Osoegawa K."/>
            <person name="de Jong P."/>
            <person name="Grimwood J."/>
            <person name="Chapman J.A."/>
            <person name="Shapiro H."/>
            <person name="Aerts A."/>
            <person name="Otillar R.P."/>
            <person name="Terry A.Y."/>
            <person name="Boore J.L."/>
            <person name="Grigoriev I.V."/>
            <person name="Lindberg D.R."/>
            <person name="Seaver E.C."/>
            <person name="Weisblat D.A."/>
            <person name="Putnam N.H."/>
            <person name="Rokhsar D.S."/>
        </authorList>
    </citation>
    <scope>NUCLEOTIDE SEQUENCE</scope>
    <source>
        <strain evidence="1 3">I ESC-2004</strain>
    </source>
</reference>
<dbReference type="EnsemblMetazoa" id="CapteT210562">
    <property type="protein sequence ID" value="CapteP210562"/>
    <property type="gene ID" value="CapteG210562"/>
</dbReference>
<evidence type="ECO:0000313" key="3">
    <source>
        <dbReference type="Proteomes" id="UP000014760"/>
    </source>
</evidence>
<reference evidence="2" key="3">
    <citation type="submission" date="2015-06" db="UniProtKB">
        <authorList>
            <consortium name="EnsemblMetazoa"/>
        </authorList>
    </citation>
    <scope>IDENTIFICATION</scope>
</reference>
<dbReference type="AlphaFoldDB" id="R7TN92"/>
<organism evidence="1">
    <name type="scientific">Capitella teleta</name>
    <name type="common">Polychaete worm</name>
    <dbReference type="NCBI Taxonomy" id="283909"/>
    <lineage>
        <taxon>Eukaryota</taxon>
        <taxon>Metazoa</taxon>
        <taxon>Spiralia</taxon>
        <taxon>Lophotrochozoa</taxon>
        <taxon>Annelida</taxon>
        <taxon>Polychaeta</taxon>
        <taxon>Sedentaria</taxon>
        <taxon>Scolecida</taxon>
        <taxon>Capitellidae</taxon>
        <taxon>Capitella</taxon>
    </lineage>
</organism>
<dbReference type="EMBL" id="AMQN01013040">
    <property type="status" value="NOT_ANNOTATED_CDS"/>
    <property type="molecule type" value="Genomic_DNA"/>
</dbReference>